<feature type="domain" description="ATP-grasp" evidence="3">
    <location>
        <begin position="140"/>
        <end position="379"/>
    </location>
</feature>
<sequence>MMSPTELWYRTKKAYALYPGVLAPRSGAFLAKHYAQRRRDRGVARAVLDAVVGAAFLAWVPARARSVQRKFGLDDEWRQRAVTIARRHFADPNDLALFRIEHGDALDSYIRRFEDAALNKIVNPQAWRAECALADKIRFYARCAKHGLPHPRVLARLEHGRVHVIDDWTGQPLLIKPARGEGGRGVAFVTPSDPRDPHWARKLLDGRRGAWLVQERIATHEALRDLALNALPTARMTTILNERGAPEVVNAVLRMPSDPAAQVDNMKAGGLLGSIDLESGALGLACAGYGGGDYMAHPVTGAAIVGRIVPDWASAKALVASAHARAFRDYALVGWDVGFAPGGPVLIEGNGKPGVLMPQRAGRAGLGGQRYGELLKLQLARKQIARKAPLSRNKRVAGGE</sequence>
<evidence type="ECO:0000256" key="1">
    <source>
        <dbReference type="PROSITE-ProRule" id="PRU00409"/>
    </source>
</evidence>
<keyword evidence="2" id="KW-0472">Membrane</keyword>
<dbReference type="AlphaFoldDB" id="A0A7W7K648"/>
<comment type="caution">
    <text evidence="4">The sequence shown here is derived from an EMBL/GenBank/DDBJ whole genome shotgun (WGS) entry which is preliminary data.</text>
</comment>
<reference evidence="4 5" key="1">
    <citation type="submission" date="2020-08" db="EMBL/GenBank/DDBJ databases">
        <title>Functional genomics of gut bacteria from endangered species of beetles.</title>
        <authorList>
            <person name="Carlos-Shanley C."/>
        </authorList>
    </citation>
    <scope>NUCLEOTIDE SEQUENCE [LARGE SCALE GENOMIC DNA]</scope>
    <source>
        <strain evidence="4 5">S00245</strain>
    </source>
</reference>
<dbReference type="GO" id="GO:0005524">
    <property type="term" value="F:ATP binding"/>
    <property type="evidence" value="ECO:0007669"/>
    <property type="project" value="UniProtKB-UniRule"/>
</dbReference>
<keyword evidence="5" id="KW-1185">Reference proteome</keyword>
<dbReference type="GO" id="GO:0046872">
    <property type="term" value="F:metal ion binding"/>
    <property type="evidence" value="ECO:0007669"/>
    <property type="project" value="InterPro"/>
</dbReference>
<dbReference type="RefSeq" id="WP_184241975.1">
    <property type="nucleotide sequence ID" value="NZ_JACHLR010000001.1"/>
</dbReference>
<accession>A0A7W7K648</accession>
<dbReference type="InterPro" id="IPR011761">
    <property type="entry name" value="ATP-grasp"/>
</dbReference>
<evidence type="ECO:0000313" key="4">
    <source>
        <dbReference type="EMBL" id="MBB4856960.1"/>
    </source>
</evidence>
<protein>
    <recommendedName>
        <fullName evidence="3">ATP-grasp domain-containing protein</fullName>
    </recommendedName>
</protein>
<keyword evidence="2" id="KW-0812">Transmembrane</keyword>
<organism evidence="4 5">
    <name type="scientific">Novosphingobium chloroacetimidivorans</name>
    <dbReference type="NCBI Taxonomy" id="1428314"/>
    <lineage>
        <taxon>Bacteria</taxon>
        <taxon>Pseudomonadati</taxon>
        <taxon>Pseudomonadota</taxon>
        <taxon>Alphaproteobacteria</taxon>
        <taxon>Sphingomonadales</taxon>
        <taxon>Sphingomonadaceae</taxon>
        <taxon>Novosphingobium</taxon>
    </lineage>
</organism>
<dbReference type="PROSITE" id="PS50975">
    <property type="entry name" value="ATP_GRASP"/>
    <property type="match status" value="1"/>
</dbReference>
<evidence type="ECO:0000256" key="2">
    <source>
        <dbReference type="SAM" id="Phobius"/>
    </source>
</evidence>
<keyword evidence="1" id="KW-0067">ATP-binding</keyword>
<dbReference type="EMBL" id="JACHLR010000001">
    <property type="protein sequence ID" value="MBB4856960.1"/>
    <property type="molecule type" value="Genomic_DNA"/>
</dbReference>
<keyword evidence="2" id="KW-1133">Transmembrane helix</keyword>
<dbReference type="InterPro" id="IPR039523">
    <property type="entry name" value="RimK-rel_E_lig_ATP-grasp"/>
</dbReference>
<proteinExistence type="predicted"/>
<dbReference type="Proteomes" id="UP000555448">
    <property type="component" value="Unassembled WGS sequence"/>
</dbReference>
<feature type="transmembrane region" description="Helical" evidence="2">
    <location>
        <begin position="42"/>
        <end position="60"/>
    </location>
</feature>
<evidence type="ECO:0000259" key="3">
    <source>
        <dbReference type="PROSITE" id="PS50975"/>
    </source>
</evidence>
<name>A0A7W7K648_9SPHN</name>
<evidence type="ECO:0000313" key="5">
    <source>
        <dbReference type="Proteomes" id="UP000555448"/>
    </source>
</evidence>
<dbReference type="Pfam" id="PF14397">
    <property type="entry name" value="ATPgrasp_ST"/>
    <property type="match status" value="1"/>
</dbReference>
<dbReference type="SUPFAM" id="SSF56059">
    <property type="entry name" value="Glutathione synthetase ATP-binding domain-like"/>
    <property type="match status" value="1"/>
</dbReference>
<gene>
    <name evidence="4" type="ORF">HNO88_000257</name>
</gene>
<keyword evidence="1" id="KW-0547">Nucleotide-binding</keyword>